<keyword evidence="2" id="KW-1185">Reference proteome</keyword>
<keyword evidence="1" id="KW-0489">Methyltransferase</keyword>
<keyword evidence="1" id="KW-0808">Transferase</keyword>
<organism evidence="1 2">
    <name type="scientific">Saccharospirillum salsuginis</name>
    <dbReference type="NCBI Taxonomy" id="418750"/>
    <lineage>
        <taxon>Bacteria</taxon>
        <taxon>Pseudomonadati</taxon>
        <taxon>Pseudomonadota</taxon>
        <taxon>Gammaproteobacteria</taxon>
        <taxon>Oceanospirillales</taxon>
        <taxon>Saccharospirillaceae</taxon>
        <taxon>Saccharospirillum</taxon>
    </lineage>
</organism>
<reference evidence="1" key="2">
    <citation type="submission" date="2020-09" db="EMBL/GenBank/DDBJ databases">
        <authorList>
            <person name="Sun Q."/>
            <person name="Kim S."/>
        </authorList>
    </citation>
    <scope>NUCLEOTIDE SEQUENCE</scope>
    <source>
        <strain evidence="1">KCTC 22169</strain>
    </source>
</reference>
<dbReference type="Gene3D" id="3.40.50.150">
    <property type="entry name" value="Vaccinia Virus protein VP39"/>
    <property type="match status" value="1"/>
</dbReference>
<reference evidence="1" key="1">
    <citation type="journal article" date="2014" name="Int. J. Syst. Evol. Microbiol.">
        <title>Complete genome sequence of Corynebacterium casei LMG S-19264T (=DSM 44701T), isolated from a smear-ripened cheese.</title>
        <authorList>
            <consortium name="US DOE Joint Genome Institute (JGI-PGF)"/>
            <person name="Walter F."/>
            <person name="Albersmeier A."/>
            <person name="Kalinowski J."/>
            <person name="Ruckert C."/>
        </authorList>
    </citation>
    <scope>NUCLEOTIDE SEQUENCE</scope>
    <source>
        <strain evidence="1">KCTC 22169</strain>
    </source>
</reference>
<evidence type="ECO:0000313" key="2">
    <source>
        <dbReference type="Proteomes" id="UP000626148"/>
    </source>
</evidence>
<sequence length="221" mass="25003">MKTRLGKRLTALFHAIPSGYDSVWDLCCDHGRLGMALIETGRAPRVHFNDCIASIMTDLETRLVRYGATGYTLHTVEAERLQLPGDGWHLLVLAGVGDEMTIRILEALSQPGSESRFDWLISPANNLFQVRRWLREQGYGLLEEGLVFENGRGYEWLRVTQDRHRAPAPIGNPAPFWDARDPQHRAHLTKLVRHARKQRRNPADTDSDAVLAAYEPLLASD</sequence>
<dbReference type="PANTHER" id="PTHR38451">
    <property type="entry name" value="TRNA (ADENINE(22)-N(1))-METHYLTRANSFERASE"/>
    <property type="match status" value="1"/>
</dbReference>
<name>A0A918K8M0_9GAMM</name>
<dbReference type="GO" id="GO:0008168">
    <property type="term" value="F:methyltransferase activity"/>
    <property type="evidence" value="ECO:0007669"/>
    <property type="project" value="UniProtKB-KW"/>
</dbReference>
<comment type="caution">
    <text evidence="1">The sequence shown here is derived from an EMBL/GenBank/DDBJ whole genome shotgun (WGS) entry which is preliminary data.</text>
</comment>
<protein>
    <submittedName>
        <fullName evidence="1">SAM-dependent methyltransferase</fullName>
    </submittedName>
</protein>
<gene>
    <name evidence="1" type="ORF">GCM10007392_23220</name>
</gene>
<dbReference type="SUPFAM" id="SSF53335">
    <property type="entry name" value="S-adenosyl-L-methionine-dependent methyltransferases"/>
    <property type="match status" value="1"/>
</dbReference>
<dbReference type="EMBL" id="BMXR01000005">
    <property type="protein sequence ID" value="GGX55015.1"/>
    <property type="molecule type" value="Genomic_DNA"/>
</dbReference>
<accession>A0A918K8M0</accession>
<dbReference type="GO" id="GO:0032259">
    <property type="term" value="P:methylation"/>
    <property type="evidence" value="ECO:0007669"/>
    <property type="project" value="UniProtKB-KW"/>
</dbReference>
<dbReference type="PANTHER" id="PTHR38451:SF1">
    <property type="entry name" value="TRNA (ADENINE(22)-N(1))-METHYLTRANSFERASE"/>
    <property type="match status" value="1"/>
</dbReference>
<proteinExistence type="predicted"/>
<dbReference type="RefSeq" id="WP_189608716.1">
    <property type="nucleotide sequence ID" value="NZ_BMXR01000005.1"/>
</dbReference>
<dbReference type="Proteomes" id="UP000626148">
    <property type="component" value="Unassembled WGS sequence"/>
</dbReference>
<evidence type="ECO:0000313" key="1">
    <source>
        <dbReference type="EMBL" id="GGX55015.1"/>
    </source>
</evidence>
<dbReference type="Pfam" id="PF12847">
    <property type="entry name" value="Methyltransf_18"/>
    <property type="match status" value="1"/>
</dbReference>
<dbReference type="AlphaFoldDB" id="A0A918K8M0"/>
<dbReference type="InterPro" id="IPR029063">
    <property type="entry name" value="SAM-dependent_MTases_sf"/>
</dbReference>